<dbReference type="Proteomes" id="UP001465668">
    <property type="component" value="Unassembled WGS sequence"/>
</dbReference>
<evidence type="ECO:0008006" key="4">
    <source>
        <dbReference type="Google" id="ProtNLM"/>
    </source>
</evidence>
<comment type="caution">
    <text evidence="2">The sequence shown here is derived from an EMBL/GenBank/DDBJ whole genome shotgun (WGS) entry which is preliminary data.</text>
</comment>
<name>A0ABR2XSH7_9PEZI</name>
<protein>
    <recommendedName>
        <fullName evidence="4">Myb-like domain-containing protein</fullName>
    </recommendedName>
</protein>
<dbReference type="EMBL" id="JARVKM010000025">
    <property type="protein sequence ID" value="KAK9776779.1"/>
    <property type="molecule type" value="Genomic_DNA"/>
</dbReference>
<evidence type="ECO:0000313" key="2">
    <source>
        <dbReference type="EMBL" id="KAK9776779.1"/>
    </source>
</evidence>
<keyword evidence="3" id="KW-1185">Reference proteome</keyword>
<organism evidence="2 3">
    <name type="scientific">Seiridium cardinale</name>
    <dbReference type="NCBI Taxonomy" id="138064"/>
    <lineage>
        <taxon>Eukaryota</taxon>
        <taxon>Fungi</taxon>
        <taxon>Dikarya</taxon>
        <taxon>Ascomycota</taxon>
        <taxon>Pezizomycotina</taxon>
        <taxon>Sordariomycetes</taxon>
        <taxon>Xylariomycetidae</taxon>
        <taxon>Amphisphaeriales</taxon>
        <taxon>Sporocadaceae</taxon>
        <taxon>Seiridium</taxon>
    </lineage>
</organism>
<feature type="region of interest" description="Disordered" evidence="1">
    <location>
        <begin position="94"/>
        <end position="180"/>
    </location>
</feature>
<evidence type="ECO:0000256" key="1">
    <source>
        <dbReference type="SAM" id="MobiDB-lite"/>
    </source>
</evidence>
<gene>
    <name evidence="2" type="ORF">SCAR479_06517</name>
</gene>
<sequence>MSTSKSKANTRWTEAEHRDFLVQAIAHLEASGGKIDLNKIAANMGRTAKSLSHMMHSIRLEDNYVNAAHAYSGPPVPPTALGRPRAKQDLNFTTAASSLKRKAQASEDADDEEDIDATDDYSLTPQKPKKRQADPKTMRMKTGGLRLAKSHGKVENDGKSLVPSPPIIPTLPYSEETPREEVGRIARGPTQTIYPNQTCEVNTNAFSVAETEHERAIRMIKEEILSGDDSSGEA</sequence>
<accession>A0ABR2XSH7</accession>
<reference evidence="2 3" key="1">
    <citation type="submission" date="2024-02" db="EMBL/GenBank/DDBJ databases">
        <title>First draft genome assembly of two strains of Seiridium cardinale.</title>
        <authorList>
            <person name="Emiliani G."/>
            <person name="Scali E."/>
        </authorList>
    </citation>
    <scope>NUCLEOTIDE SEQUENCE [LARGE SCALE GENOMIC DNA]</scope>
    <source>
        <strain evidence="2 3">BM-138-000479</strain>
    </source>
</reference>
<proteinExistence type="predicted"/>
<evidence type="ECO:0000313" key="3">
    <source>
        <dbReference type="Proteomes" id="UP001465668"/>
    </source>
</evidence>
<feature type="compositionally biased region" description="Acidic residues" evidence="1">
    <location>
        <begin position="107"/>
        <end position="119"/>
    </location>
</feature>